<reference evidence="1" key="2">
    <citation type="journal article" date="2015" name="Data Brief">
        <title>Shoot transcriptome of the giant reed, Arundo donax.</title>
        <authorList>
            <person name="Barrero R.A."/>
            <person name="Guerrero F.D."/>
            <person name="Moolhuijzen P."/>
            <person name="Goolsby J.A."/>
            <person name="Tidwell J."/>
            <person name="Bellgard S.E."/>
            <person name="Bellgard M.I."/>
        </authorList>
    </citation>
    <scope>NUCLEOTIDE SEQUENCE</scope>
    <source>
        <tissue evidence="1">Shoot tissue taken approximately 20 cm above the soil surface</tissue>
    </source>
</reference>
<sequence length="82" mass="8696">MPSSRAILIASDIAFNSVFAASIISSIRPAFATTNCPLLSRKMAPHPPCFAPTLYAPSTFAFRTSPCGGDHLLMDLLNISLA</sequence>
<evidence type="ECO:0000313" key="1">
    <source>
        <dbReference type="EMBL" id="JAD30914.1"/>
    </source>
</evidence>
<organism evidence="1">
    <name type="scientific">Arundo donax</name>
    <name type="common">Giant reed</name>
    <name type="synonym">Donax arundinaceus</name>
    <dbReference type="NCBI Taxonomy" id="35708"/>
    <lineage>
        <taxon>Eukaryota</taxon>
        <taxon>Viridiplantae</taxon>
        <taxon>Streptophyta</taxon>
        <taxon>Embryophyta</taxon>
        <taxon>Tracheophyta</taxon>
        <taxon>Spermatophyta</taxon>
        <taxon>Magnoliopsida</taxon>
        <taxon>Liliopsida</taxon>
        <taxon>Poales</taxon>
        <taxon>Poaceae</taxon>
        <taxon>PACMAD clade</taxon>
        <taxon>Arundinoideae</taxon>
        <taxon>Arundineae</taxon>
        <taxon>Arundo</taxon>
    </lineage>
</organism>
<dbReference type="AlphaFoldDB" id="A0A0A8YUU8"/>
<protein>
    <submittedName>
        <fullName evidence="1">Uncharacterized protein</fullName>
    </submittedName>
</protein>
<reference evidence="1" key="1">
    <citation type="submission" date="2014-09" db="EMBL/GenBank/DDBJ databases">
        <authorList>
            <person name="Magalhaes I.L.F."/>
            <person name="Oliveira U."/>
            <person name="Santos F.R."/>
            <person name="Vidigal T.H.D.A."/>
            <person name="Brescovit A.D."/>
            <person name="Santos A.J."/>
        </authorList>
    </citation>
    <scope>NUCLEOTIDE SEQUENCE</scope>
    <source>
        <tissue evidence="1">Shoot tissue taken approximately 20 cm above the soil surface</tissue>
    </source>
</reference>
<proteinExistence type="predicted"/>
<dbReference type="EMBL" id="GBRH01266981">
    <property type="protein sequence ID" value="JAD30914.1"/>
    <property type="molecule type" value="Transcribed_RNA"/>
</dbReference>
<accession>A0A0A8YUU8</accession>
<name>A0A0A8YUU8_ARUDO</name>